<organism evidence="1 2">
    <name type="scientific">Paramuricea clavata</name>
    <name type="common">Red gorgonian</name>
    <name type="synonym">Violescent sea-whip</name>
    <dbReference type="NCBI Taxonomy" id="317549"/>
    <lineage>
        <taxon>Eukaryota</taxon>
        <taxon>Metazoa</taxon>
        <taxon>Cnidaria</taxon>
        <taxon>Anthozoa</taxon>
        <taxon>Octocorallia</taxon>
        <taxon>Malacalcyonacea</taxon>
        <taxon>Plexauridae</taxon>
        <taxon>Paramuricea</taxon>
    </lineage>
</organism>
<dbReference type="AlphaFoldDB" id="A0A7D9HRX5"/>
<accession>A0A7D9HRX5</accession>
<name>A0A7D9HRX5_PARCT</name>
<comment type="caution">
    <text evidence="1">The sequence shown here is derived from an EMBL/GenBank/DDBJ whole genome shotgun (WGS) entry which is preliminary data.</text>
</comment>
<evidence type="ECO:0000313" key="2">
    <source>
        <dbReference type="Proteomes" id="UP001152795"/>
    </source>
</evidence>
<reference evidence="1" key="1">
    <citation type="submission" date="2020-04" db="EMBL/GenBank/DDBJ databases">
        <authorList>
            <person name="Alioto T."/>
            <person name="Alioto T."/>
            <person name="Gomez Garrido J."/>
        </authorList>
    </citation>
    <scope>NUCLEOTIDE SEQUENCE</scope>
    <source>
        <strain evidence="1">A484AB</strain>
    </source>
</reference>
<sequence length="51" mass="5957">MLYSMLLQEKFSRVPPTEDILKDELFATHQADASYQGYLKHLEHDRGSTMN</sequence>
<proteinExistence type="predicted"/>
<evidence type="ECO:0000313" key="1">
    <source>
        <dbReference type="EMBL" id="CAB3991393.1"/>
    </source>
</evidence>
<keyword evidence="2" id="KW-1185">Reference proteome</keyword>
<gene>
    <name evidence="1" type="ORF">PACLA_8A060318</name>
</gene>
<dbReference type="Proteomes" id="UP001152795">
    <property type="component" value="Unassembled WGS sequence"/>
</dbReference>
<protein>
    <submittedName>
        <fullName evidence="1">Uncharacterized protein</fullName>
    </submittedName>
</protein>
<dbReference type="EMBL" id="CACRXK020001842">
    <property type="protein sequence ID" value="CAB3991393.1"/>
    <property type="molecule type" value="Genomic_DNA"/>
</dbReference>